<evidence type="ECO:0000313" key="2">
    <source>
        <dbReference type="Proteomes" id="UP000838756"/>
    </source>
</evidence>
<evidence type="ECO:0000313" key="1">
    <source>
        <dbReference type="EMBL" id="CAH2237285.1"/>
    </source>
</evidence>
<dbReference type="Proteomes" id="UP000838756">
    <property type="component" value="Unassembled WGS sequence"/>
</dbReference>
<dbReference type="EMBL" id="CAKXAJ010025257">
    <property type="protein sequence ID" value="CAH2237285.1"/>
    <property type="molecule type" value="Genomic_DNA"/>
</dbReference>
<gene>
    <name evidence="1" type="primary">jg15746</name>
    <name evidence="1" type="ORF">PAEG_LOCUS14580</name>
</gene>
<organism evidence="1 2">
    <name type="scientific">Pararge aegeria aegeria</name>
    <dbReference type="NCBI Taxonomy" id="348720"/>
    <lineage>
        <taxon>Eukaryota</taxon>
        <taxon>Metazoa</taxon>
        <taxon>Ecdysozoa</taxon>
        <taxon>Arthropoda</taxon>
        <taxon>Hexapoda</taxon>
        <taxon>Insecta</taxon>
        <taxon>Pterygota</taxon>
        <taxon>Neoptera</taxon>
        <taxon>Endopterygota</taxon>
        <taxon>Lepidoptera</taxon>
        <taxon>Glossata</taxon>
        <taxon>Ditrysia</taxon>
        <taxon>Papilionoidea</taxon>
        <taxon>Nymphalidae</taxon>
        <taxon>Satyrinae</taxon>
        <taxon>Satyrini</taxon>
        <taxon>Parargina</taxon>
        <taxon>Pararge</taxon>
    </lineage>
</organism>
<proteinExistence type="predicted"/>
<keyword evidence="2" id="KW-1185">Reference proteome</keyword>
<protein>
    <submittedName>
        <fullName evidence="1">Jg15746 protein</fullName>
    </submittedName>
</protein>
<reference evidence="1" key="1">
    <citation type="submission" date="2022-03" db="EMBL/GenBank/DDBJ databases">
        <authorList>
            <person name="Lindestad O."/>
        </authorList>
    </citation>
    <scope>NUCLEOTIDE SEQUENCE</scope>
</reference>
<comment type="caution">
    <text evidence="1">The sequence shown here is derived from an EMBL/GenBank/DDBJ whole genome shotgun (WGS) entry which is preliminary data.</text>
</comment>
<sequence>MVSPYLSHRRYGLAAESREGRGEAGGVPTRLRSLQIFARRLFAPLITSLANTPSPLRSAYIRALRSLHIPMFKMTVAKPSLQLEYLYRRTLDEAGRLGNYSFRGAFTRKSLQTDSRVTQDTLATPPIAGSKVGDSRVAGTSAVRPDTVSVTDNKFNQCALGFSWPFLLKSCNIILNFIIDNKLSNSPSASWSVSEEPRCALFCFSIVLEHYVYRCCIRLHACSDRRTVSYT</sequence>
<accession>A0A8S4RMD4</accession>
<dbReference type="AlphaFoldDB" id="A0A8S4RMD4"/>
<name>A0A8S4RMD4_9NEOP</name>